<dbReference type="InterPro" id="IPR045087">
    <property type="entry name" value="Cu-oxidase_fam"/>
</dbReference>
<organism evidence="7 8">
    <name type="scientific">Sphingomonas psychrotolerans</name>
    <dbReference type="NCBI Taxonomy" id="1327635"/>
    <lineage>
        <taxon>Bacteria</taxon>
        <taxon>Pseudomonadati</taxon>
        <taxon>Pseudomonadota</taxon>
        <taxon>Alphaproteobacteria</taxon>
        <taxon>Sphingomonadales</taxon>
        <taxon>Sphingomonadaceae</taxon>
        <taxon>Sphingomonas</taxon>
    </lineage>
</organism>
<dbReference type="KEGG" id="sphc:CVN68_06110"/>
<proteinExistence type="predicted"/>
<dbReference type="InterPro" id="IPR011706">
    <property type="entry name" value="Cu-oxidase_C"/>
</dbReference>
<keyword evidence="1" id="KW-0479">Metal-binding</keyword>
<reference evidence="7 8" key="1">
    <citation type="submission" date="2017-11" db="EMBL/GenBank/DDBJ databases">
        <title>Complete genome sequence of Sphingomonas sp. Strain Cra20, a psychrotolerant potential plant growth promoting rhizobacteria.</title>
        <authorList>
            <person name="Luo Y."/>
        </authorList>
    </citation>
    <scope>NUCLEOTIDE SEQUENCE [LARGE SCALE GENOMIC DNA]</scope>
    <source>
        <strain evidence="7 8">Cra20</strain>
    </source>
</reference>
<dbReference type="GO" id="GO:0005507">
    <property type="term" value="F:copper ion binding"/>
    <property type="evidence" value="ECO:0007669"/>
    <property type="project" value="InterPro"/>
</dbReference>
<dbReference type="InterPro" id="IPR011707">
    <property type="entry name" value="Cu-oxidase-like_N"/>
</dbReference>
<dbReference type="Pfam" id="PF07731">
    <property type="entry name" value="Cu-oxidase_2"/>
    <property type="match status" value="1"/>
</dbReference>
<dbReference type="InterPro" id="IPR008972">
    <property type="entry name" value="Cupredoxin"/>
</dbReference>
<feature type="domain" description="Plastocyanin-like" evidence="5">
    <location>
        <begin position="588"/>
        <end position="699"/>
    </location>
</feature>
<evidence type="ECO:0000313" key="7">
    <source>
        <dbReference type="EMBL" id="ATY31598.1"/>
    </source>
</evidence>
<dbReference type="Pfam" id="PF00394">
    <property type="entry name" value="Cu-oxidase"/>
    <property type="match status" value="1"/>
</dbReference>
<name>A0A2K8MCI5_9SPHN</name>
<evidence type="ECO:0000256" key="3">
    <source>
        <dbReference type="SAM" id="MobiDB-lite"/>
    </source>
</evidence>
<dbReference type="Pfam" id="PF07732">
    <property type="entry name" value="Cu-oxidase_3"/>
    <property type="match status" value="2"/>
</dbReference>
<feature type="domain" description="Plastocyanin-like" evidence="6">
    <location>
        <begin position="249"/>
        <end position="327"/>
    </location>
</feature>
<feature type="domain" description="Plastocyanin-like" evidence="4">
    <location>
        <begin position="404"/>
        <end position="517"/>
    </location>
</feature>
<dbReference type="CDD" id="cd13853">
    <property type="entry name" value="CuRO_1_Tth-MCO_like"/>
    <property type="match status" value="1"/>
</dbReference>
<accession>A0A2K8MCI5</accession>
<dbReference type="AlphaFoldDB" id="A0A2K8MCI5"/>
<evidence type="ECO:0000256" key="1">
    <source>
        <dbReference type="ARBA" id="ARBA00022723"/>
    </source>
</evidence>
<feature type="domain" description="Plastocyanin-like" evidence="6">
    <location>
        <begin position="193"/>
        <end position="241"/>
    </location>
</feature>
<sequence>MGRRSVDLPRGAQTRQPGAPAIGGQSEARYLPAHGLPRPARRAGRQSAILVHVVPQQRLCRATGGEIGDGHQRAALVRVRRAVHRLFGRQRRLFPDDAPATELPRRQISACDVARHLAPARSRAPAIWPICDLEGAAALQGSELMPAPVSRRDLLKGVTVAAVSGVALAPTEARQAKDGGAFFELRCGFKEVMLDGNKVRLRAYNGQVPGPLITTRPGDTMRIRLKNDLPRYDSRGWNGDHNVPHKLDTTNLHVHGMDVIPHLFQPLGTSDPLAPMIGIGPGEHLDYTFEIPDDHPPGLYWYHPHHHGSTAVQVVTGMAGPIIVRGKIDEVPEIKAARDIALVISDVGLFPSDTDSNLWTYEPKQNAIWQTFGGNVTIYNPKTGQAEPTKLKGGFTTGDYALRYYLMNGEPFFKEVHDNANPTSPTPNQLKPQRIRMRPGEVVRFRMLNGCSDNLMPILVEGHDLHLIALDGINFDAVRTIPPYGADGSGQVMLSPANRAEFLIKGNSKPGIYRILQLAQSQQFLASPQKVICEIEVAGTPMNMALPTKLPPAARYYPLIKPSEIKNIRTIEFGGAFPGVVNPYVGIDFLINNMQYGERAVPTVVTLGDTEEWHLVVEGAHHGGTEGHPFHIHEISFELISINGVLQPPGTFMDTIWVAKDTTVVVRMRFIGWPGKTVFHCHILPHEDTGMMQNFLILPANGPGHH</sequence>
<dbReference type="PROSITE" id="PS00080">
    <property type="entry name" value="MULTICOPPER_OXIDASE2"/>
    <property type="match status" value="1"/>
</dbReference>
<dbReference type="GO" id="GO:0016491">
    <property type="term" value="F:oxidoreductase activity"/>
    <property type="evidence" value="ECO:0007669"/>
    <property type="project" value="UniProtKB-KW"/>
</dbReference>
<evidence type="ECO:0008006" key="9">
    <source>
        <dbReference type="Google" id="ProtNLM"/>
    </source>
</evidence>
<dbReference type="PANTHER" id="PTHR11709:SF518">
    <property type="entry name" value="MULTICOPPER OXIDASE"/>
    <property type="match status" value="1"/>
</dbReference>
<evidence type="ECO:0000259" key="5">
    <source>
        <dbReference type="Pfam" id="PF07731"/>
    </source>
</evidence>
<evidence type="ECO:0000256" key="2">
    <source>
        <dbReference type="ARBA" id="ARBA00023002"/>
    </source>
</evidence>
<keyword evidence="2" id="KW-0560">Oxidoreductase</keyword>
<dbReference type="CDD" id="cd13900">
    <property type="entry name" value="CuRO_3_Tth-MCO_like"/>
    <property type="match status" value="1"/>
</dbReference>
<evidence type="ECO:0000313" key="8">
    <source>
        <dbReference type="Proteomes" id="UP000229081"/>
    </source>
</evidence>
<dbReference type="InterPro" id="IPR002355">
    <property type="entry name" value="Cu_oxidase_Cu_BS"/>
</dbReference>
<dbReference type="EMBL" id="CP024923">
    <property type="protein sequence ID" value="ATY31598.1"/>
    <property type="molecule type" value="Genomic_DNA"/>
</dbReference>
<keyword evidence="8" id="KW-1185">Reference proteome</keyword>
<dbReference type="SUPFAM" id="SSF49503">
    <property type="entry name" value="Cupredoxins"/>
    <property type="match status" value="3"/>
</dbReference>
<dbReference type="Gene3D" id="2.60.40.420">
    <property type="entry name" value="Cupredoxins - blue copper proteins"/>
    <property type="match status" value="3"/>
</dbReference>
<dbReference type="InterPro" id="IPR001117">
    <property type="entry name" value="Cu-oxidase_2nd"/>
</dbReference>
<feature type="region of interest" description="Disordered" evidence="3">
    <location>
        <begin position="1"/>
        <end position="42"/>
    </location>
</feature>
<dbReference type="NCBIfam" id="TIGR01409">
    <property type="entry name" value="TAT_signal_seq"/>
    <property type="match status" value="1"/>
</dbReference>
<gene>
    <name evidence="7" type="ORF">CVN68_06110</name>
</gene>
<dbReference type="PANTHER" id="PTHR11709">
    <property type="entry name" value="MULTI-COPPER OXIDASE"/>
    <property type="match status" value="1"/>
</dbReference>
<dbReference type="Proteomes" id="UP000229081">
    <property type="component" value="Chromosome"/>
</dbReference>
<protein>
    <recommendedName>
        <fullName evidence="9">Copper oxidase</fullName>
    </recommendedName>
</protein>
<evidence type="ECO:0000259" key="4">
    <source>
        <dbReference type="Pfam" id="PF00394"/>
    </source>
</evidence>
<dbReference type="InterPro" id="IPR019546">
    <property type="entry name" value="TAT_signal_bac_arc"/>
</dbReference>
<evidence type="ECO:0000259" key="6">
    <source>
        <dbReference type="Pfam" id="PF07732"/>
    </source>
</evidence>